<organism evidence="1 2">
    <name type="scientific">Hibiscus sabdariffa</name>
    <name type="common">roselle</name>
    <dbReference type="NCBI Taxonomy" id="183260"/>
    <lineage>
        <taxon>Eukaryota</taxon>
        <taxon>Viridiplantae</taxon>
        <taxon>Streptophyta</taxon>
        <taxon>Embryophyta</taxon>
        <taxon>Tracheophyta</taxon>
        <taxon>Spermatophyta</taxon>
        <taxon>Magnoliopsida</taxon>
        <taxon>eudicotyledons</taxon>
        <taxon>Gunneridae</taxon>
        <taxon>Pentapetalae</taxon>
        <taxon>rosids</taxon>
        <taxon>malvids</taxon>
        <taxon>Malvales</taxon>
        <taxon>Malvaceae</taxon>
        <taxon>Malvoideae</taxon>
        <taxon>Hibiscus</taxon>
    </lineage>
</organism>
<dbReference type="EMBL" id="JBBPBM010000063">
    <property type="protein sequence ID" value="KAK8515607.1"/>
    <property type="molecule type" value="Genomic_DNA"/>
</dbReference>
<comment type="caution">
    <text evidence="1">The sequence shown here is derived from an EMBL/GenBank/DDBJ whole genome shotgun (WGS) entry which is preliminary data.</text>
</comment>
<evidence type="ECO:0000313" key="1">
    <source>
        <dbReference type="EMBL" id="KAK8515607.1"/>
    </source>
</evidence>
<sequence length="140" mass="16079">MTPVDEEGSWFGKQRSSKHLRCNSSEEDFNFEVEEINVTDSIHRSLEDGFVMEEEAIASERDSTVPIETRFYESHADNEVEDLPEDLNSKRGTISKQLGKQLPLQVDYRSSQAGFGLVARRTTPRNSNSGFDRNWKCLCW</sequence>
<accession>A0ABR2C8H5</accession>
<protein>
    <submittedName>
        <fullName evidence="1">Uncharacterized protein</fullName>
    </submittedName>
</protein>
<keyword evidence="2" id="KW-1185">Reference proteome</keyword>
<reference evidence="1 2" key="1">
    <citation type="journal article" date="2024" name="G3 (Bethesda)">
        <title>Genome assembly of Hibiscus sabdariffa L. provides insights into metabolisms of medicinal natural products.</title>
        <authorList>
            <person name="Kim T."/>
        </authorList>
    </citation>
    <scope>NUCLEOTIDE SEQUENCE [LARGE SCALE GENOMIC DNA]</scope>
    <source>
        <strain evidence="1">TK-2024</strain>
        <tissue evidence="1">Old leaves</tissue>
    </source>
</reference>
<name>A0ABR2C8H5_9ROSI</name>
<dbReference type="Proteomes" id="UP001472677">
    <property type="component" value="Unassembled WGS sequence"/>
</dbReference>
<evidence type="ECO:0000313" key="2">
    <source>
        <dbReference type="Proteomes" id="UP001472677"/>
    </source>
</evidence>
<proteinExistence type="predicted"/>
<gene>
    <name evidence="1" type="ORF">V6N12_075639</name>
</gene>